<evidence type="ECO:0000313" key="4">
    <source>
        <dbReference type="Proteomes" id="UP001620461"/>
    </source>
</evidence>
<gene>
    <name evidence="3" type="ORF">ISP15_17965</name>
</gene>
<dbReference type="Proteomes" id="UP001620461">
    <property type="component" value="Unassembled WGS sequence"/>
</dbReference>
<dbReference type="PANTHER" id="PTHR32305">
    <property type="match status" value="1"/>
</dbReference>
<reference evidence="3 4" key="1">
    <citation type="submission" date="2020-10" db="EMBL/GenBank/DDBJ databases">
        <title>Phylogeny of dyella-like bacteria.</title>
        <authorList>
            <person name="Fu J."/>
        </authorList>
    </citation>
    <scope>NUCLEOTIDE SEQUENCE [LARGE SCALE GENOMIC DNA]</scope>
    <source>
        <strain evidence="3 4">JP1</strain>
    </source>
</reference>
<dbReference type="InterPro" id="IPR015919">
    <property type="entry name" value="Cadherin-like_sf"/>
</dbReference>
<accession>A0ABW8JM72</accession>
<feature type="compositionally biased region" description="Pro residues" evidence="1">
    <location>
        <begin position="785"/>
        <end position="819"/>
    </location>
</feature>
<evidence type="ECO:0000256" key="1">
    <source>
        <dbReference type="SAM" id="MobiDB-lite"/>
    </source>
</evidence>
<feature type="non-terminal residue" evidence="3">
    <location>
        <position position="1001"/>
    </location>
</feature>
<dbReference type="InterPro" id="IPR013783">
    <property type="entry name" value="Ig-like_fold"/>
</dbReference>
<dbReference type="SMART" id="SM00736">
    <property type="entry name" value="CADG"/>
    <property type="match status" value="3"/>
</dbReference>
<proteinExistence type="predicted"/>
<dbReference type="Gene3D" id="2.60.40.10">
    <property type="entry name" value="Immunoglobulins"/>
    <property type="match status" value="3"/>
</dbReference>
<evidence type="ECO:0000313" key="3">
    <source>
        <dbReference type="EMBL" id="MFK2902218.1"/>
    </source>
</evidence>
<dbReference type="SUPFAM" id="SSF49313">
    <property type="entry name" value="Cadherin-like"/>
    <property type="match status" value="3"/>
</dbReference>
<dbReference type="NCBIfam" id="TIGR01643">
    <property type="entry name" value="YD_repeat_2x"/>
    <property type="match status" value="1"/>
</dbReference>
<protein>
    <submittedName>
        <fullName evidence="3">Ig domain-containing protein</fullName>
    </submittedName>
</protein>
<evidence type="ECO:0000259" key="2">
    <source>
        <dbReference type="SMART" id="SM00736"/>
    </source>
</evidence>
<dbReference type="InterPro" id="IPR031325">
    <property type="entry name" value="RHS_repeat"/>
</dbReference>
<sequence>STDENGNVTQYAYDAAGNVTMTQDGTGARTYTAYDALGRAVATETPPVQTATTTLSNITYTAYNNLNQAVANGYFQLNAAGTARTSIEQGAYILDANGDRLQSTDGMGNTTTYTYDSQHRVLTSTTPLNETTTYGYDVNGNLIRQTDADGHTQSWTYNYFKQVLTHVDDSGATYTYTYDAGSGLLVKETSNWTANGPSSSVTSTLDFSYDADGALAQLSETVNGVASTYTYGYDANGNETLETDDTYDGTGAAVDTLTVITYDSHNRLQEVTEENAAGTSAIMRTVYVYDADGNRRAVFSRSAYDSQGSAAAPIAATPIPLTTGVPSLTAALSNQTVQPGSAVNYTIPAGTFSDPLGMGLTYTVTGLPSGVSFNASTQTFSGAPPRSAGNYSVTVTATDVLGRSVSSTLTISVPLVAPVFTAGPTSHTVSYNSAFSFTEPGATSPNGLTPVYSASYWNGSAWVALPSWISFNASTLTFSGEPPIGSAGTYTLVVWSSVTGSGAAANQFTLTVPALAAPVFTAGPSNESVTTYQAFGFAQPAATDSQGFAVSYSAGYYNGSAWVGLPSWISFNASTLVFSGTPPIGTSGTLTLAVWATAAGQTTGAGFTLTVNDPAAPTYSGPTTVTFSNNTPTIVYDGAFKGTGLTYSINTSGVKKPSGGDQLGVSVDSSGDLKLTASNTSGKPFGGSVIITATDYQGRTVITTIEVEVNPGGLGNPAQETVVSGATYSTPAATPTPPALTPTPTPTPSSVDTTVLAVTPDLLKPPGGEGGGVSGTGSGSTQVPTPTPTPTPGPAPTPTSGPTPTPTPVPTPTPAPSPTPNVVADWYTYDADGRVLVANGSLQNGQVVFTSALNSGENAYDAAGDLTEYTSINASNQTLSEKAYYDVLGDQTLLQTQTTTGSAFANYELNTYDAQGRQTSQVLYNLPGSTEAGTYNGAVVSFSDAGWVRSDTVYTYNADGDLVDQSEYAETSGQSLVNQYQTASAITSSYGAQDQATPGLP</sequence>
<feature type="region of interest" description="Disordered" evidence="1">
    <location>
        <begin position="728"/>
        <end position="821"/>
    </location>
</feature>
<dbReference type="Pfam" id="PF05345">
    <property type="entry name" value="He_PIG"/>
    <property type="match status" value="3"/>
</dbReference>
<dbReference type="Gene3D" id="2.180.10.10">
    <property type="entry name" value="RHS repeat-associated core"/>
    <property type="match status" value="2"/>
</dbReference>
<dbReference type="InterPro" id="IPR050708">
    <property type="entry name" value="T6SS_VgrG/RHS"/>
</dbReference>
<name>A0ABW8JM72_9GAMM</name>
<feature type="compositionally biased region" description="Pro residues" evidence="1">
    <location>
        <begin position="734"/>
        <end position="747"/>
    </location>
</feature>
<dbReference type="InterPro" id="IPR006644">
    <property type="entry name" value="Cadg"/>
</dbReference>
<dbReference type="Pfam" id="PF05593">
    <property type="entry name" value="RHS_repeat"/>
    <property type="match status" value="2"/>
</dbReference>
<feature type="compositionally biased region" description="Gly residues" evidence="1">
    <location>
        <begin position="767"/>
        <end position="778"/>
    </location>
</feature>
<keyword evidence="4" id="KW-1185">Reference proteome</keyword>
<feature type="non-terminal residue" evidence="3">
    <location>
        <position position="1"/>
    </location>
</feature>
<comment type="caution">
    <text evidence="3">The sequence shown here is derived from an EMBL/GenBank/DDBJ whole genome shotgun (WGS) entry which is preliminary data.</text>
</comment>
<organism evidence="3 4">
    <name type="scientific">Dyella jejuensis</name>
    <dbReference type="NCBI Taxonomy" id="1432009"/>
    <lineage>
        <taxon>Bacteria</taxon>
        <taxon>Pseudomonadati</taxon>
        <taxon>Pseudomonadota</taxon>
        <taxon>Gammaproteobacteria</taxon>
        <taxon>Lysobacterales</taxon>
        <taxon>Rhodanobacteraceae</taxon>
        <taxon>Dyella</taxon>
    </lineage>
</organism>
<feature type="domain" description="Dystroglycan-type cadherin-like" evidence="2">
    <location>
        <begin position="519"/>
        <end position="618"/>
    </location>
</feature>
<dbReference type="EMBL" id="JADIKJ010000035">
    <property type="protein sequence ID" value="MFK2902218.1"/>
    <property type="molecule type" value="Genomic_DNA"/>
</dbReference>
<feature type="domain" description="Dystroglycan-type cadherin-like" evidence="2">
    <location>
        <begin position="420"/>
        <end position="518"/>
    </location>
</feature>
<dbReference type="InterPro" id="IPR006530">
    <property type="entry name" value="YD"/>
</dbReference>
<feature type="domain" description="Dystroglycan-type cadherin-like" evidence="2">
    <location>
        <begin position="327"/>
        <end position="418"/>
    </location>
</feature>
<dbReference type="RefSeq" id="WP_404549342.1">
    <property type="nucleotide sequence ID" value="NZ_JADIKJ010000035.1"/>
</dbReference>
<dbReference type="PANTHER" id="PTHR32305:SF15">
    <property type="entry name" value="PROTEIN RHSA-RELATED"/>
    <property type="match status" value="1"/>
</dbReference>